<reference evidence="1 2" key="1">
    <citation type="journal article" date="2023" name="Sci. Data">
        <title>Genome assembly of the Korean intertidal mud-creeper Batillaria attramentaria.</title>
        <authorList>
            <person name="Patra A.K."/>
            <person name="Ho P.T."/>
            <person name="Jun S."/>
            <person name="Lee S.J."/>
            <person name="Kim Y."/>
            <person name="Won Y.J."/>
        </authorList>
    </citation>
    <scope>NUCLEOTIDE SEQUENCE [LARGE SCALE GENOMIC DNA]</scope>
    <source>
        <strain evidence="1">Wonlab-2016</strain>
    </source>
</reference>
<comment type="caution">
    <text evidence="1">The sequence shown here is derived from an EMBL/GenBank/DDBJ whole genome shotgun (WGS) entry which is preliminary data.</text>
</comment>
<evidence type="ECO:0000313" key="2">
    <source>
        <dbReference type="Proteomes" id="UP001519460"/>
    </source>
</evidence>
<dbReference type="Proteomes" id="UP001519460">
    <property type="component" value="Unassembled WGS sequence"/>
</dbReference>
<dbReference type="EMBL" id="JACVVK020000338">
    <property type="protein sequence ID" value="KAK7477902.1"/>
    <property type="molecule type" value="Genomic_DNA"/>
</dbReference>
<accession>A0ABD0JTG8</accession>
<dbReference type="AlphaFoldDB" id="A0ABD0JTG8"/>
<organism evidence="1 2">
    <name type="scientific">Batillaria attramentaria</name>
    <dbReference type="NCBI Taxonomy" id="370345"/>
    <lineage>
        <taxon>Eukaryota</taxon>
        <taxon>Metazoa</taxon>
        <taxon>Spiralia</taxon>
        <taxon>Lophotrochozoa</taxon>
        <taxon>Mollusca</taxon>
        <taxon>Gastropoda</taxon>
        <taxon>Caenogastropoda</taxon>
        <taxon>Sorbeoconcha</taxon>
        <taxon>Cerithioidea</taxon>
        <taxon>Batillariidae</taxon>
        <taxon>Batillaria</taxon>
    </lineage>
</organism>
<gene>
    <name evidence="1" type="ORF">BaRGS_00030811</name>
</gene>
<keyword evidence="2" id="KW-1185">Reference proteome</keyword>
<proteinExistence type="predicted"/>
<evidence type="ECO:0008006" key="3">
    <source>
        <dbReference type="Google" id="ProtNLM"/>
    </source>
</evidence>
<name>A0ABD0JTG8_9CAEN</name>
<protein>
    <recommendedName>
        <fullName evidence="3">Mitochondrial mRNA-processing protein COX24 C-terminal domain-containing protein</fullName>
    </recommendedName>
</protein>
<sequence>MVSRKTSLVLRTRPVLTSQLGIQRDVCKYILPPQVFLSYNDQVVFGDVPSSSSVYDCPNTHTHCHIIDPILSRLPIEIKVPECSQTNSPKQARQILKIRRKKMKRHLLKKYRKRMMFTLRKQRRERRRKKEAIFLAKLVKIKQWGESFSARDYVLQELNKARRGGFYINVLAKK</sequence>
<evidence type="ECO:0000313" key="1">
    <source>
        <dbReference type="EMBL" id="KAK7477902.1"/>
    </source>
</evidence>